<dbReference type="GO" id="GO:0046872">
    <property type="term" value="F:metal ion binding"/>
    <property type="evidence" value="ECO:0007669"/>
    <property type="project" value="UniProtKB-KW"/>
</dbReference>
<evidence type="ECO:0000256" key="15">
    <source>
        <dbReference type="ARBA" id="ARBA00023291"/>
    </source>
</evidence>
<dbReference type="GO" id="GO:0016041">
    <property type="term" value="F:glutamate synthase (ferredoxin) activity"/>
    <property type="evidence" value="ECO:0007669"/>
    <property type="project" value="UniProtKB-EC"/>
</dbReference>
<keyword evidence="14" id="KW-0314">Glutamate biosynthesis</keyword>
<evidence type="ECO:0000256" key="7">
    <source>
        <dbReference type="ARBA" id="ARBA00022643"/>
    </source>
</evidence>
<dbReference type="FunFam" id="3.60.20.10:FF:000001">
    <property type="entry name" value="Glutamate synthase, large subunit"/>
    <property type="match status" value="1"/>
</dbReference>
<keyword evidence="6" id="KW-0285">Flavoprotein</keyword>
<dbReference type="CDD" id="cd00713">
    <property type="entry name" value="GltS"/>
    <property type="match status" value="1"/>
</dbReference>
<dbReference type="HOGENOM" id="CLU_000422_8_2_0"/>
<dbReference type="Proteomes" id="UP000000263">
    <property type="component" value="Chromosome"/>
</dbReference>
<dbReference type="GO" id="GO:0019676">
    <property type="term" value="P:ammonia assimilation cycle"/>
    <property type="evidence" value="ECO:0007669"/>
    <property type="project" value="TreeGrafter"/>
</dbReference>
<dbReference type="InterPro" id="IPR017932">
    <property type="entry name" value="GATase_2_dom"/>
</dbReference>
<evidence type="ECO:0000256" key="16">
    <source>
        <dbReference type="ARBA" id="ARBA00029440"/>
    </source>
</evidence>
<proteinExistence type="inferred from homology"/>
<evidence type="ECO:0000256" key="17">
    <source>
        <dbReference type="SAM" id="MobiDB-lite"/>
    </source>
</evidence>
<evidence type="ECO:0000256" key="3">
    <source>
        <dbReference type="ARBA" id="ARBA00001974"/>
    </source>
</evidence>
<evidence type="ECO:0000259" key="18">
    <source>
        <dbReference type="PROSITE" id="PS51278"/>
    </source>
</evidence>
<dbReference type="Gene3D" id="3.60.20.10">
    <property type="entry name" value="Glutamine Phosphoribosylpyrophosphate, subunit 1, domain 1"/>
    <property type="match status" value="1"/>
</dbReference>
<evidence type="ECO:0000256" key="14">
    <source>
        <dbReference type="ARBA" id="ARBA00023164"/>
    </source>
</evidence>
<dbReference type="EMBL" id="CP000804">
    <property type="protein sequence ID" value="ABU57993.1"/>
    <property type="molecule type" value="Genomic_DNA"/>
</dbReference>
<dbReference type="SUPFAM" id="SSF51395">
    <property type="entry name" value="FMN-linked oxidoreductases"/>
    <property type="match status" value="1"/>
</dbReference>
<keyword evidence="5" id="KW-0028">Amino-acid biosynthesis</keyword>
<dbReference type="SUPFAM" id="SSF56235">
    <property type="entry name" value="N-terminal nucleophile aminohydrolases (Ntn hydrolases)"/>
    <property type="match status" value="1"/>
</dbReference>
<keyword evidence="10" id="KW-0315">Glutamine amidotransferase</keyword>
<evidence type="ECO:0000256" key="13">
    <source>
        <dbReference type="ARBA" id="ARBA00023014"/>
    </source>
</evidence>
<dbReference type="NCBIfam" id="NF008730">
    <property type="entry name" value="PRK11750.1"/>
    <property type="match status" value="1"/>
</dbReference>
<dbReference type="GO" id="GO:0051538">
    <property type="term" value="F:3 iron, 4 sulfur cluster binding"/>
    <property type="evidence" value="ECO:0007669"/>
    <property type="project" value="UniProtKB-KW"/>
</dbReference>
<keyword evidence="13" id="KW-0411">Iron-sulfur</keyword>
<dbReference type="CDD" id="cd00982">
    <property type="entry name" value="gltB_C"/>
    <property type="match status" value="1"/>
</dbReference>
<keyword evidence="9" id="KW-0274">FAD</keyword>
<evidence type="ECO:0000256" key="10">
    <source>
        <dbReference type="ARBA" id="ARBA00022962"/>
    </source>
</evidence>
<evidence type="ECO:0000256" key="6">
    <source>
        <dbReference type="ARBA" id="ARBA00022630"/>
    </source>
</evidence>
<keyword evidence="12" id="KW-0408">Iron</keyword>
<dbReference type="eggNOG" id="COG0070">
    <property type="taxonomic scope" value="Bacteria"/>
</dbReference>
<dbReference type="InterPro" id="IPR013785">
    <property type="entry name" value="Aldolase_TIM"/>
</dbReference>
<evidence type="ECO:0000313" key="19">
    <source>
        <dbReference type="EMBL" id="ABU57993.1"/>
    </source>
</evidence>
<organism evidence="19 20">
    <name type="scientific">Roseiflexus castenholzii (strain DSM 13941 / HLO8)</name>
    <dbReference type="NCBI Taxonomy" id="383372"/>
    <lineage>
        <taxon>Bacteria</taxon>
        <taxon>Bacillati</taxon>
        <taxon>Chloroflexota</taxon>
        <taxon>Chloroflexia</taxon>
        <taxon>Chloroflexales</taxon>
        <taxon>Roseiflexineae</taxon>
        <taxon>Roseiflexaceae</taxon>
        <taxon>Roseiflexus</taxon>
    </lineage>
</organism>
<comment type="pathway">
    <text evidence="16">Amino-acid biosynthesis.</text>
</comment>
<feature type="region of interest" description="Disordered" evidence="17">
    <location>
        <begin position="471"/>
        <end position="490"/>
    </location>
</feature>
<accession>A7NKH3</accession>
<evidence type="ECO:0000256" key="12">
    <source>
        <dbReference type="ARBA" id="ARBA00023004"/>
    </source>
</evidence>
<dbReference type="CDD" id="cd02808">
    <property type="entry name" value="GltS_FMN"/>
    <property type="match status" value="1"/>
</dbReference>
<dbReference type="InterPro" id="IPR002932">
    <property type="entry name" value="Glu_synthdom"/>
</dbReference>
<dbReference type="InterPro" id="IPR006982">
    <property type="entry name" value="Glu_synth_centr_N"/>
</dbReference>
<evidence type="ECO:0000256" key="4">
    <source>
        <dbReference type="ARBA" id="ARBA00009716"/>
    </source>
</evidence>
<gene>
    <name evidence="19" type="ordered locus">Rcas_1903</name>
</gene>
<dbReference type="GO" id="GO:0006537">
    <property type="term" value="P:glutamate biosynthetic process"/>
    <property type="evidence" value="ECO:0007669"/>
    <property type="project" value="UniProtKB-KW"/>
</dbReference>
<keyword evidence="15" id="KW-0003">3Fe-4S</keyword>
<dbReference type="Pfam" id="PF00310">
    <property type="entry name" value="GATase_2"/>
    <property type="match status" value="1"/>
</dbReference>
<sequence length="1546" mass="167251">MDQLKQPEMRGLYDPRFEHDACGIGFVARLSGEPSHTILAYALTAVGRMAHRGGVAADGKSGDGAGVLTQIPRAFFARELAIRGVRYPVEDLAVGMFFLPQHEGHRSTARGIVEQILAQYGMALLAWRPVPVNLDALGDSARESCPVIEQALIARPPHNHTAPNAYERALYLARRTIEAEARAHRLEGFSIPSLSSRTLVYKGLLVAPALPEFYDDLHDPLYETAIALYHQRYSTNTFPTWERAQPFRMLSHNGEINTLRGNITWMQAREAEWRRAAAAAQQSRLIEASIDGDPLAMALSAAMIGPVVDTSGSDSAMLDNVLELLVMGGRDIRHSLTMLVPEAWERVHDMEPPRRAFYQYHAGMMEPWDGPAALAFCDGQVVGLALDRNGLRPARYLLTDDGLVVCGSEVGAVSIDESRVIRKGKVGPGQMIAADLRAGRFEENDDIRSALAARQPYAEWLKRHMRVLAPAGAPRVSEPDEPESRSARESKSALLGELQRAFGYTAEELAVVLKPMLRDGLEPVGSMGDDTPTAVLADRPRPLYNYFKQRFAEVTNPPIDPIREELVMSLSFSLGRRGNLLLETPEHAHLLRLSSPVLNNEHLAMLRNISDPAFATATLDATFVADDGVHGMIAALDRLCRAAEEAIAADKVILIISDRGVDAYRAPIPALLALGAVHQHLIRTGLRTSVSLVVESGEPREVHHLACLVGMGAEAVNPYLALATVRALAVERDEVRGKAAETPDRRAAGELADEAEQNYIHALEKGLLKVMSKMGISTVDSYCGAQIFEAVGLADEVIERCFAGVSSHLGGHSFRKLAADVLEHHEAAFSNRLPALAGRSSLPHPGYYKFKKDGEYHTFSPAVVHALQRAANGGSYADYLAYSKLVHNRPPVELRDLLDIVPLQPIPVDEVEPIEAIVRRFSTAAMSHGSTSIEAHETLAIAMNRLGGMSNCGEGGEDPERYRDERNSTIKQVASGRFGVTPAYLASALELQIKMAQGSKPGEGGQIPGIKVSEEIARIRHTTPGVTLISPPPHHDIYSIEDLAQLIYDLKQANPRAAVSVKLVAEAGVGTIAAGVAKGGADVIHISGHSGGTGASPLSSIKNAGINWEIGLAETQQTLVLNGLRGRVRLRVDGGFKTGRDVVLAALLGADEFSFGTAALVAEGCVMARTCHTNNCPVGVATQRSDLRAKFPGKPEDVVNFFRHVAQEVREILASLGARSLDDIIGRTDLLRQVPRGHPGADALNLAPLLARFDRPGDPIRNVQPWNGLINVGALNRRLLDDASRALDYQLHVELHYPITNVDRTVGATLSGEIGRRFGEAGLPEGMITVSFRGSAGQSFAAFLAPGVRMVIDGECNDYVGKGMAGGEIVVRPLPQARYPWHESTIIGNTCLYGATGGTLFAAGRAGERFAVRNSGAVAVVEGVGDHGCEYMTGGVVLVIGPTGRNFAAGMSGGIAYVYDEHGTFPSRCNTEMVTLNMLDPADEDNVRALLVRHVELTGSPHAASLLERWEVARGAFWRIQPRGLETVRMPKALLRVRERTLGVHR</sequence>
<comment type="cofactor">
    <cofactor evidence="2">
        <name>[3Fe-4S] cluster</name>
        <dbReference type="ChEBI" id="CHEBI:21137"/>
    </cofactor>
</comment>
<dbReference type="InterPro" id="IPR002489">
    <property type="entry name" value="Glu_synth_asu_C"/>
</dbReference>
<dbReference type="InterPro" id="IPR036485">
    <property type="entry name" value="Glu_synth_asu_C_sf"/>
</dbReference>
<dbReference type="eggNOG" id="COG0069">
    <property type="taxonomic scope" value="Bacteria"/>
</dbReference>
<comment type="cofactor">
    <cofactor evidence="1">
        <name>FMN</name>
        <dbReference type="ChEBI" id="CHEBI:58210"/>
    </cofactor>
</comment>
<dbReference type="EC" id="1.4.7.1" evidence="19"/>
<dbReference type="Gene3D" id="3.20.20.70">
    <property type="entry name" value="Aldolase class I"/>
    <property type="match status" value="2"/>
</dbReference>
<evidence type="ECO:0000313" key="20">
    <source>
        <dbReference type="Proteomes" id="UP000000263"/>
    </source>
</evidence>
<dbReference type="RefSeq" id="WP_012120418.1">
    <property type="nucleotide sequence ID" value="NC_009767.1"/>
</dbReference>
<dbReference type="Gene3D" id="2.160.20.60">
    <property type="entry name" value="Glutamate synthase, alpha subunit, C-terminal domain"/>
    <property type="match status" value="1"/>
</dbReference>
<evidence type="ECO:0000256" key="9">
    <source>
        <dbReference type="ARBA" id="ARBA00022827"/>
    </source>
</evidence>
<dbReference type="OrthoDB" id="9758182at2"/>
<dbReference type="eggNOG" id="COG0067">
    <property type="taxonomic scope" value="Bacteria"/>
</dbReference>
<dbReference type="KEGG" id="rca:Rcas_1903"/>
<dbReference type="Pfam" id="PF01645">
    <property type="entry name" value="Glu_synthase"/>
    <property type="match status" value="1"/>
</dbReference>
<keyword evidence="11 19" id="KW-0560">Oxidoreductase</keyword>
<reference evidence="19 20" key="1">
    <citation type="submission" date="2007-08" db="EMBL/GenBank/DDBJ databases">
        <title>Complete sequence of Roseiflexus castenholzii DSM 13941.</title>
        <authorList>
            <consortium name="US DOE Joint Genome Institute"/>
            <person name="Copeland A."/>
            <person name="Lucas S."/>
            <person name="Lapidus A."/>
            <person name="Barry K."/>
            <person name="Glavina del Rio T."/>
            <person name="Dalin E."/>
            <person name="Tice H."/>
            <person name="Pitluck S."/>
            <person name="Thompson L.S."/>
            <person name="Brettin T."/>
            <person name="Bruce D."/>
            <person name="Detter J.C."/>
            <person name="Han C."/>
            <person name="Tapia R."/>
            <person name="Schmutz J."/>
            <person name="Larimer F."/>
            <person name="Land M."/>
            <person name="Hauser L."/>
            <person name="Kyrpides N."/>
            <person name="Mikhailova N."/>
            <person name="Bryant D.A."/>
            <person name="Hanada S."/>
            <person name="Tsukatani Y."/>
            <person name="Richardson P."/>
        </authorList>
    </citation>
    <scope>NUCLEOTIDE SEQUENCE [LARGE SCALE GENOMIC DNA]</scope>
    <source>
        <strain evidence="20">DSM 13941 / HLO8</strain>
    </source>
</reference>
<keyword evidence="20" id="KW-1185">Reference proteome</keyword>
<dbReference type="STRING" id="383372.Rcas_1903"/>
<dbReference type="PANTHER" id="PTHR11938">
    <property type="entry name" value="FAD NADPH DEHYDROGENASE/OXIDOREDUCTASE"/>
    <property type="match status" value="1"/>
</dbReference>
<evidence type="ECO:0000256" key="5">
    <source>
        <dbReference type="ARBA" id="ARBA00022605"/>
    </source>
</evidence>
<dbReference type="Pfam" id="PF04898">
    <property type="entry name" value="Glu_syn_central"/>
    <property type="match status" value="1"/>
</dbReference>
<evidence type="ECO:0000256" key="2">
    <source>
        <dbReference type="ARBA" id="ARBA00001927"/>
    </source>
</evidence>
<keyword evidence="7" id="KW-0288">FMN</keyword>
<dbReference type="PANTHER" id="PTHR11938:SF133">
    <property type="entry name" value="GLUTAMATE SYNTHASE (NADH)"/>
    <property type="match status" value="1"/>
</dbReference>
<name>A7NKH3_ROSCS</name>
<dbReference type="FunFam" id="3.20.20.70:FF:000031">
    <property type="entry name" value="Glutamate synthase 1 [NADH]"/>
    <property type="match status" value="1"/>
</dbReference>
<dbReference type="SUPFAM" id="SSF69336">
    <property type="entry name" value="Alpha subunit of glutamate synthase, C-terminal domain"/>
    <property type="match status" value="1"/>
</dbReference>
<dbReference type="FunFam" id="2.160.20.60:FF:000001">
    <property type="entry name" value="Glutamate synthase, large subunit"/>
    <property type="match status" value="1"/>
</dbReference>
<dbReference type="Pfam" id="PF01493">
    <property type="entry name" value="GXGXG"/>
    <property type="match status" value="1"/>
</dbReference>
<dbReference type="PROSITE" id="PS51278">
    <property type="entry name" value="GATASE_TYPE_2"/>
    <property type="match status" value="1"/>
</dbReference>
<comment type="similarity">
    <text evidence="4">Belongs to the glutamate synthase family.</text>
</comment>
<dbReference type="InterPro" id="IPR029055">
    <property type="entry name" value="Ntn_hydrolases_N"/>
</dbReference>
<dbReference type="InterPro" id="IPR050711">
    <property type="entry name" value="ET-N_metabolism_enzyme"/>
</dbReference>
<feature type="domain" description="Glutamine amidotransferase type-2" evidence="18">
    <location>
        <begin position="22"/>
        <end position="437"/>
    </location>
</feature>
<evidence type="ECO:0000256" key="11">
    <source>
        <dbReference type="ARBA" id="ARBA00023002"/>
    </source>
</evidence>
<evidence type="ECO:0000256" key="8">
    <source>
        <dbReference type="ARBA" id="ARBA00022723"/>
    </source>
</evidence>
<keyword evidence="8" id="KW-0479">Metal-binding</keyword>
<evidence type="ECO:0000256" key="1">
    <source>
        <dbReference type="ARBA" id="ARBA00001917"/>
    </source>
</evidence>
<protein>
    <submittedName>
        <fullName evidence="19">Glutamate synthase (Ferredoxin)</fullName>
        <ecNumber evidence="19">1.4.7.1</ecNumber>
    </submittedName>
</protein>
<comment type="cofactor">
    <cofactor evidence="3">
        <name>FAD</name>
        <dbReference type="ChEBI" id="CHEBI:57692"/>
    </cofactor>
</comment>